<name>A0ABP8FQI6_9BACT</name>
<dbReference type="PANTHER" id="PTHR43682:SF1">
    <property type="entry name" value="LACTATE UTILIZATION PROTEIN C"/>
    <property type="match status" value="1"/>
</dbReference>
<dbReference type="InterPro" id="IPR037171">
    <property type="entry name" value="NagB/RpiA_transferase-like"/>
</dbReference>
<gene>
    <name evidence="2" type="ORF">GCM10023143_16660</name>
</gene>
<dbReference type="Proteomes" id="UP001501207">
    <property type="component" value="Unassembled WGS sequence"/>
</dbReference>
<evidence type="ECO:0000313" key="2">
    <source>
        <dbReference type="EMBL" id="GAA4308931.1"/>
    </source>
</evidence>
<sequence>MNSREKILAAVKQHNSGTASLPELAPLYYREEDPLTAFRTVLEFIGGHLVEVSSPAALPEALQKTYPGAGRIVSVLPALRDVAAPVAAEADPHSFENVDVAVLAGRFGVAENGAVWITEEEMIHRALPFICTQLALVLPAGAIVSTMHDAYEKIGAAEQGFGVFIAGPSKTSDIEQSLVLGAHGPKGMTVFLVKEG</sequence>
<evidence type="ECO:0000259" key="1">
    <source>
        <dbReference type="Pfam" id="PF02589"/>
    </source>
</evidence>
<protein>
    <submittedName>
        <fullName evidence="2">LUD domain-containing protein</fullName>
    </submittedName>
</protein>
<reference evidence="3" key="1">
    <citation type="journal article" date="2019" name="Int. J. Syst. Evol. Microbiol.">
        <title>The Global Catalogue of Microorganisms (GCM) 10K type strain sequencing project: providing services to taxonomists for standard genome sequencing and annotation.</title>
        <authorList>
            <consortium name="The Broad Institute Genomics Platform"/>
            <consortium name="The Broad Institute Genome Sequencing Center for Infectious Disease"/>
            <person name="Wu L."/>
            <person name="Ma J."/>
        </authorList>
    </citation>
    <scope>NUCLEOTIDE SEQUENCE [LARGE SCALE GENOMIC DNA]</scope>
    <source>
        <strain evidence="3">JCM 17664</strain>
    </source>
</reference>
<proteinExistence type="predicted"/>
<dbReference type="Pfam" id="PF02589">
    <property type="entry name" value="LUD_dom"/>
    <property type="match status" value="1"/>
</dbReference>
<dbReference type="EMBL" id="BAABFN010000002">
    <property type="protein sequence ID" value="GAA4308931.1"/>
    <property type="molecule type" value="Genomic_DNA"/>
</dbReference>
<dbReference type="PANTHER" id="PTHR43682">
    <property type="entry name" value="LACTATE UTILIZATION PROTEIN C"/>
    <property type="match status" value="1"/>
</dbReference>
<dbReference type="InterPro" id="IPR003741">
    <property type="entry name" value="LUD_dom"/>
</dbReference>
<accession>A0ABP8FQI6</accession>
<keyword evidence="3" id="KW-1185">Reference proteome</keyword>
<dbReference type="SUPFAM" id="SSF100950">
    <property type="entry name" value="NagB/RpiA/CoA transferase-like"/>
    <property type="match status" value="1"/>
</dbReference>
<organism evidence="2 3">
    <name type="scientific">Compostibacter hankyongensis</name>
    <dbReference type="NCBI Taxonomy" id="1007089"/>
    <lineage>
        <taxon>Bacteria</taxon>
        <taxon>Pseudomonadati</taxon>
        <taxon>Bacteroidota</taxon>
        <taxon>Chitinophagia</taxon>
        <taxon>Chitinophagales</taxon>
        <taxon>Chitinophagaceae</taxon>
        <taxon>Compostibacter</taxon>
    </lineage>
</organism>
<dbReference type="InterPro" id="IPR024185">
    <property type="entry name" value="FTHF_cligase-like_sf"/>
</dbReference>
<evidence type="ECO:0000313" key="3">
    <source>
        <dbReference type="Proteomes" id="UP001501207"/>
    </source>
</evidence>
<dbReference type="Gene3D" id="3.40.50.10420">
    <property type="entry name" value="NagB/RpiA/CoA transferase-like"/>
    <property type="match status" value="1"/>
</dbReference>
<feature type="domain" description="LUD" evidence="1">
    <location>
        <begin position="89"/>
        <end position="193"/>
    </location>
</feature>
<dbReference type="RefSeq" id="WP_344978177.1">
    <property type="nucleotide sequence ID" value="NZ_BAABFN010000002.1"/>
</dbReference>
<comment type="caution">
    <text evidence="2">The sequence shown here is derived from an EMBL/GenBank/DDBJ whole genome shotgun (WGS) entry which is preliminary data.</text>
</comment>